<dbReference type="AlphaFoldDB" id="A0A6A6RKM8"/>
<gene>
    <name evidence="1" type="ORF">P280DRAFT_522379</name>
</gene>
<name>A0A6A6RKM8_9PLEO</name>
<dbReference type="PANTHER" id="PTHR38116:SF1">
    <property type="entry name" value="BZIP DOMAIN-CONTAINING PROTEIN"/>
    <property type="match status" value="1"/>
</dbReference>
<sequence>MPGSLHTDIYQGRRKNPQHVTPLRSRIEDVQRGHQVGELTSYSLKNFKETDVLVLSGERTQKSNVAHLRDHHQTTPTEDTALINDRYYRGTTCTTAHIYNVDTVEDFTQPLPHPFPTITNPPFSFPLSLDHLVPVVRNNIYRAIVTNLFLLNLSPYSICTPEKSPPLYSILPLPLPAAIPYTLAPTPTQLRIPHPEWMNVLPHPSMRDALILRWASGTSTSNSALCTITSRYRNRSLDEYALSFDLLGAVNGGDPWEPSNWEVTEGFIRKWGWMMKGCWENVLEATNYWRGVRGEDPLAWVEDEESWV</sequence>
<keyword evidence="2" id="KW-1185">Reference proteome</keyword>
<dbReference type="InterPro" id="IPR021833">
    <property type="entry name" value="DUF3425"/>
</dbReference>
<accession>A0A6A6RKM8</accession>
<proteinExistence type="predicted"/>
<protein>
    <submittedName>
        <fullName evidence="1">Uncharacterized protein</fullName>
    </submittedName>
</protein>
<dbReference type="PANTHER" id="PTHR38116">
    <property type="entry name" value="CHROMOSOME 7, WHOLE GENOME SHOTGUN SEQUENCE"/>
    <property type="match status" value="1"/>
</dbReference>
<reference evidence="1" key="1">
    <citation type="journal article" date="2020" name="Stud. Mycol.">
        <title>101 Dothideomycetes genomes: a test case for predicting lifestyles and emergence of pathogens.</title>
        <authorList>
            <person name="Haridas S."/>
            <person name="Albert R."/>
            <person name="Binder M."/>
            <person name="Bloem J."/>
            <person name="Labutti K."/>
            <person name="Salamov A."/>
            <person name="Andreopoulos B."/>
            <person name="Baker S."/>
            <person name="Barry K."/>
            <person name="Bills G."/>
            <person name="Bluhm B."/>
            <person name="Cannon C."/>
            <person name="Castanera R."/>
            <person name="Culley D."/>
            <person name="Daum C."/>
            <person name="Ezra D."/>
            <person name="Gonzalez J."/>
            <person name="Henrissat B."/>
            <person name="Kuo A."/>
            <person name="Liang C."/>
            <person name="Lipzen A."/>
            <person name="Lutzoni F."/>
            <person name="Magnuson J."/>
            <person name="Mondo S."/>
            <person name="Nolan M."/>
            <person name="Ohm R."/>
            <person name="Pangilinan J."/>
            <person name="Park H.-J."/>
            <person name="Ramirez L."/>
            <person name="Alfaro M."/>
            <person name="Sun H."/>
            <person name="Tritt A."/>
            <person name="Yoshinaga Y."/>
            <person name="Zwiers L.-H."/>
            <person name="Turgeon B."/>
            <person name="Goodwin S."/>
            <person name="Spatafora J."/>
            <person name="Crous P."/>
            <person name="Grigoriev I."/>
        </authorList>
    </citation>
    <scope>NUCLEOTIDE SEQUENCE</scope>
    <source>
        <strain evidence="1">CBS 473.64</strain>
    </source>
</reference>
<evidence type="ECO:0000313" key="1">
    <source>
        <dbReference type="EMBL" id="KAF2636129.1"/>
    </source>
</evidence>
<dbReference type="EMBL" id="MU006800">
    <property type="protein sequence ID" value="KAF2636129.1"/>
    <property type="molecule type" value="Genomic_DNA"/>
</dbReference>
<dbReference type="OrthoDB" id="2245989at2759"/>
<organism evidence="1 2">
    <name type="scientific">Massarina eburnea CBS 473.64</name>
    <dbReference type="NCBI Taxonomy" id="1395130"/>
    <lineage>
        <taxon>Eukaryota</taxon>
        <taxon>Fungi</taxon>
        <taxon>Dikarya</taxon>
        <taxon>Ascomycota</taxon>
        <taxon>Pezizomycotina</taxon>
        <taxon>Dothideomycetes</taxon>
        <taxon>Pleosporomycetidae</taxon>
        <taxon>Pleosporales</taxon>
        <taxon>Massarineae</taxon>
        <taxon>Massarinaceae</taxon>
        <taxon>Massarina</taxon>
    </lineage>
</organism>
<evidence type="ECO:0000313" key="2">
    <source>
        <dbReference type="Proteomes" id="UP000799753"/>
    </source>
</evidence>
<dbReference type="Pfam" id="PF11905">
    <property type="entry name" value="DUF3425"/>
    <property type="match status" value="1"/>
</dbReference>
<dbReference type="Proteomes" id="UP000799753">
    <property type="component" value="Unassembled WGS sequence"/>
</dbReference>